<evidence type="ECO:0000256" key="1">
    <source>
        <dbReference type="ARBA" id="ARBA00001931"/>
    </source>
</evidence>
<dbReference type="PANTHER" id="PTHR32303">
    <property type="entry name" value="QUINOPROTEIN ALCOHOL DEHYDROGENASE (CYTOCHROME C)"/>
    <property type="match status" value="1"/>
</dbReference>
<keyword evidence="3" id="KW-0560">Oxidoreductase</keyword>
<gene>
    <name evidence="6" type="ORF">HRJ53_22650</name>
</gene>
<dbReference type="AlphaFoldDB" id="A0A7V8SZA9"/>
<sequence>LNPDTGKMQWYFQSSPHDTHDWDATHVPMLFDAEIGGAKRKLLAVANRNAFYYVLDRATGKFVAGKPYAKQTWATGLDPNGRPIAARDAEPSKEGTLIWPNLNGATVWFSPSYDPQTGLVYVATREIGARYFKRDTPYKPGTFFPGGGEDELPPDDAWGAIKALKAESGDLRWEFKLHSPPWAGVLSTAGGLVFSGSNEGNFYALNARTGRPLWDFQTGGAIGANPVSFNIDGHQFIGIAADRVLYVFGL</sequence>
<dbReference type="InterPro" id="IPR002372">
    <property type="entry name" value="PQQ_rpt_dom"/>
</dbReference>
<dbReference type="InterPro" id="IPR018391">
    <property type="entry name" value="PQQ_b-propeller_rpt"/>
</dbReference>
<feature type="domain" description="Pyrrolo-quinoline quinone repeat" evidence="4">
    <location>
        <begin position="1"/>
        <end position="63"/>
    </location>
</feature>
<dbReference type="EMBL" id="JACDQQ010002190">
    <property type="protein sequence ID" value="MBA0087796.1"/>
    <property type="molecule type" value="Genomic_DNA"/>
</dbReference>
<comment type="caution">
    <text evidence="6">The sequence shown here is derived from an EMBL/GenBank/DDBJ whole genome shotgun (WGS) entry which is preliminary data.</text>
</comment>
<reference evidence="6" key="1">
    <citation type="submission" date="2020-06" db="EMBL/GenBank/DDBJ databases">
        <title>Legume-microbial interactions unlock mineral nutrients during tropical forest succession.</title>
        <authorList>
            <person name="Epihov D.Z."/>
        </authorList>
    </citation>
    <scope>NUCLEOTIDE SEQUENCE [LARGE SCALE GENOMIC DNA]</scope>
    <source>
        <strain evidence="6">Pan2503</strain>
    </source>
</reference>
<evidence type="ECO:0000256" key="3">
    <source>
        <dbReference type="ARBA" id="ARBA00023002"/>
    </source>
</evidence>
<feature type="non-terminal residue" evidence="6">
    <location>
        <position position="1"/>
    </location>
</feature>
<dbReference type="Pfam" id="PF01011">
    <property type="entry name" value="PQQ"/>
    <property type="match status" value="1"/>
</dbReference>
<dbReference type="Proteomes" id="UP000567293">
    <property type="component" value="Unassembled WGS sequence"/>
</dbReference>
<organism evidence="6 7">
    <name type="scientific">Candidatus Acidiferrum panamense</name>
    <dbReference type="NCBI Taxonomy" id="2741543"/>
    <lineage>
        <taxon>Bacteria</taxon>
        <taxon>Pseudomonadati</taxon>
        <taxon>Acidobacteriota</taxon>
        <taxon>Terriglobia</taxon>
        <taxon>Candidatus Acidiferrales</taxon>
        <taxon>Candidatus Acidiferrum</taxon>
    </lineage>
</organism>
<dbReference type="Gene3D" id="2.140.10.10">
    <property type="entry name" value="Quinoprotein alcohol dehydrogenase-like superfamily"/>
    <property type="match status" value="1"/>
</dbReference>
<comment type="similarity">
    <text evidence="2">Belongs to the bacterial PQQ dehydrogenase family.</text>
</comment>
<dbReference type="InterPro" id="IPR011047">
    <property type="entry name" value="Quinoprotein_ADH-like_sf"/>
</dbReference>
<dbReference type="GO" id="GO:0016491">
    <property type="term" value="F:oxidoreductase activity"/>
    <property type="evidence" value="ECO:0007669"/>
    <property type="project" value="UniProtKB-KW"/>
</dbReference>
<comment type="cofactor">
    <cofactor evidence="1">
        <name>pyrroloquinoline quinone</name>
        <dbReference type="ChEBI" id="CHEBI:58442"/>
    </cofactor>
</comment>
<dbReference type="Pfam" id="PF13360">
    <property type="entry name" value="PQQ_2"/>
    <property type="match status" value="1"/>
</dbReference>
<evidence type="ECO:0000256" key="2">
    <source>
        <dbReference type="ARBA" id="ARBA00008156"/>
    </source>
</evidence>
<dbReference type="SMART" id="SM00564">
    <property type="entry name" value="PQQ"/>
    <property type="match status" value="2"/>
</dbReference>
<protein>
    <submittedName>
        <fullName evidence="6">PQQ-binding-like beta-propeller repeat protein</fullName>
    </submittedName>
</protein>
<name>A0A7V8SZA9_9BACT</name>
<evidence type="ECO:0000259" key="5">
    <source>
        <dbReference type="Pfam" id="PF13360"/>
    </source>
</evidence>
<keyword evidence="7" id="KW-1185">Reference proteome</keyword>
<evidence type="ECO:0000313" key="7">
    <source>
        <dbReference type="Proteomes" id="UP000567293"/>
    </source>
</evidence>
<accession>A0A7V8SZA9</accession>
<feature type="domain" description="Pyrrolo-quinoline quinone repeat" evidence="5">
    <location>
        <begin position="159"/>
        <end position="226"/>
    </location>
</feature>
<evidence type="ECO:0000313" key="6">
    <source>
        <dbReference type="EMBL" id="MBA0087796.1"/>
    </source>
</evidence>
<evidence type="ECO:0000259" key="4">
    <source>
        <dbReference type="Pfam" id="PF01011"/>
    </source>
</evidence>
<dbReference type="SUPFAM" id="SSF50998">
    <property type="entry name" value="Quinoprotein alcohol dehydrogenase-like"/>
    <property type="match status" value="1"/>
</dbReference>
<proteinExistence type="inferred from homology"/>